<dbReference type="OrthoDB" id="53505at2"/>
<reference evidence="2 3" key="1">
    <citation type="submission" date="2018-03" db="EMBL/GenBank/DDBJ databases">
        <title>The ancient ancestry and fast evolution of plastids.</title>
        <authorList>
            <person name="Moore K.R."/>
            <person name="Magnabosco C."/>
            <person name="Momper L."/>
            <person name="Gold D.A."/>
            <person name="Bosak T."/>
            <person name="Fournier G.P."/>
        </authorList>
    </citation>
    <scope>NUCLEOTIDE SEQUENCE [LARGE SCALE GENOMIC DNA]</scope>
    <source>
        <strain evidence="2 3">CCALA 037</strain>
    </source>
</reference>
<dbReference type="PANTHER" id="PTHR43433:SF5">
    <property type="entry name" value="AB HYDROLASE-1 DOMAIN-CONTAINING PROTEIN"/>
    <property type="match status" value="1"/>
</dbReference>
<dbReference type="Proteomes" id="UP000238937">
    <property type="component" value="Unassembled WGS sequence"/>
</dbReference>
<gene>
    <name evidence="2" type="ORF">C7B77_19880</name>
</gene>
<dbReference type="GO" id="GO:0016787">
    <property type="term" value="F:hydrolase activity"/>
    <property type="evidence" value="ECO:0007669"/>
    <property type="project" value="UniProtKB-KW"/>
</dbReference>
<name>A0A2T1G709_9CYAN</name>
<evidence type="ECO:0000313" key="3">
    <source>
        <dbReference type="Proteomes" id="UP000238937"/>
    </source>
</evidence>
<dbReference type="InterPro" id="IPR050471">
    <property type="entry name" value="AB_hydrolase"/>
</dbReference>
<dbReference type="PRINTS" id="PR00111">
    <property type="entry name" value="ABHYDROLASE"/>
</dbReference>
<dbReference type="InterPro" id="IPR000073">
    <property type="entry name" value="AB_hydrolase_1"/>
</dbReference>
<sequence length="258" mass="28176">MTKVTIGDIDINYEIKGIGEPLLMIMGLSFSLLDWGKKFTELLAQHYQLILFDNRDAGLTSESTRTYTIADMADDAAGLLDALKIPKAHVFGVSMGGAIAQQFALKYPDNLDKLILGCTMAGGTCSQVGDISGVMSGKLEDLLFTHTFIQNNRQELTKFLAETTPLHSKGESLQRQLQAFGTHDTCDTLSSIKALTLILTGDKDIAIPRSNSDVLAAKIPRAKLEIIADAAHGFSYSHPDTTADLTHFFLHQPFNKDK</sequence>
<dbReference type="RefSeq" id="WP_106308825.1">
    <property type="nucleotide sequence ID" value="NZ_PVWO01000309.1"/>
</dbReference>
<organism evidence="2 3">
    <name type="scientific">Chamaesiphon polymorphus CCALA 037</name>
    <dbReference type="NCBI Taxonomy" id="2107692"/>
    <lineage>
        <taxon>Bacteria</taxon>
        <taxon>Bacillati</taxon>
        <taxon>Cyanobacteriota</taxon>
        <taxon>Cyanophyceae</taxon>
        <taxon>Gomontiellales</taxon>
        <taxon>Chamaesiphonaceae</taxon>
        <taxon>Chamaesiphon</taxon>
    </lineage>
</organism>
<evidence type="ECO:0000259" key="1">
    <source>
        <dbReference type="Pfam" id="PF00561"/>
    </source>
</evidence>
<dbReference type="SUPFAM" id="SSF53474">
    <property type="entry name" value="alpha/beta-Hydrolases"/>
    <property type="match status" value="1"/>
</dbReference>
<dbReference type="Gene3D" id="3.40.50.1820">
    <property type="entry name" value="alpha/beta hydrolase"/>
    <property type="match status" value="1"/>
</dbReference>
<protein>
    <submittedName>
        <fullName evidence="2">Alpha/beta hydrolase</fullName>
    </submittedName>
</protein>
<feature type="domain" description="AB hydrolase-1" evidence="1">
    <location>
        <begin position="21"/>
        <end position="119"/>
    </location>
</feature>
<dbReference type="AlphaFoldDB" id="A0A2T1G709"/>
<comment type="caution">
    <text evidence="2">The sequence shown here is derived from an EMBL/GenBank/DDBJ whole genome shotgun (WGS) entry which is preliminary data.</text>
</comment>
<proteinExistence type="predicted"/>
<dbReference type="PANTHER" id="PTHR43433">
    <property type="entry name" value="HYDROLASE, ALPHA/BETA FOLD FAMILY PROTEIN"/>
    <property type="match status" value="1"/>
</dbReference>
<accession>A0A2T1G709</accession>
<dbReference type="InterPro" id="IPR029058">
    <property type="entry name" value="AB_hydrolase_fold"/>
</dbReference>
<evidence type="ECO:0000313" key="2">
    <source>
        <dbReference type="EMBL" id="PSB53047.1"/>
    </source>
</evidence>
<keyword evidence="2" id="KW-0378">Hydrolase</keyword>
<keyword evidence="3" id="KW-1185">Reference proteome</keyword>
<dbReference type="EMBL" id="PVWO01000309">
    <property type="protein sequence ID" value="PSB53047.1"/>
    <property type="molecule type" value="Genomic_DNA"/>
</dbReference>
<dbReference type="Pfam" id="PF00561">
    <property type="entry name" value="Abhydrolase_1"/>
    <property type="match status" value="1"/>
</dbReference>